<dbReference type="EMBL" id="JBHTAR010000011">
    <property type="protein sequence ID" value="MFC7201177.1"/>
    <property type="molecule type" value="Genomic_DNA"/>
</dbReference>
<comment type="caution">
    <text evidence="1">The sequence shown here is derived from an EMBL/GenBank/DDBJ whole genome shotgun (WGS) entry which is preliminary data.</text>
</comment>
<accession>A0ABD5Z7Z1</accession>
<reference evidence="1 2" key="1">
    <citation type="journal article" date="2019" name="Int. J. Syst. Evol. Microbiol.">
        <title>The Global Catalogue of Microorganisms (GCM) 10K type strain sequencing project: providing services to taxonomists for standard genome sequencing and annotation.</title>
        <authorList>
            <consortium name="The Broad Institute Genomics Platform"/>
            <consortium name="The Broad Institute Genome Sequencing Center for Infectious Disease"/>
            <person name="Wu L."/>
            <person name="Ma J."/>
        </authorList>
    </citation>
    <scope>NUCLEOTIDE SEQUENCE [LARGE SCALE GENOMIC DNA]</scope>
    <source>
        <strain evidence="1 2">XZGYJ-43</strain>
    </source>
</reference>
<protein>
    <submittedName>
        <fullName evidence="1">Uncharacterized protein</fullName>
    </submittedName>
</protein>
<evidence type="ECO:0000313" key="1">
    <source>
        <dbReference type="EMBL" id="MFC7201177.1"/>
    </source>
</evidence>
<organism evidence="1 2">
    <name type="scientific">Halospeciosus flavus</name>
    <dbReference type="NCBI Taxonomy" id="3032283"/>
    <lineage>
        <taxon>Archaea</taxon>
        <taxon>Methanobacteriati</taxon>
        <taxon>Methanobacteriota</taxon>
        <taxon>Stenosarchaea group</taxon>
        <taxon>Halobacteria</taxon>
        <taxon>Halobacteriales</taxon>
        <taxon>Halobacteriaceae</taxon>
        <taxon>Halospeciosus</taxon>
    </lineage>
</organism>
<keyword evidence="2" id="KW-1185">Reference proteome</keyword>
<proteinExistence type="predicted"/>
<name>A0ABD5Z7Z1_9EURY</name>
<dbReference type="Proteomes" id="UP001596447">
    <property type="component" value="Unassembled WGS sequence"/>
</dbReference>
<sequence length="170" mass="19194">MSVDHDADTFARTRREVRDGTTSLSVIPPAIDREDVESTGRVGAVAYPYRVYEATVTVGRKFLPEQEVTYVASVDRSRRLVVRADTMPDVETRDVEDVLVLPSELPEDVCHERARETVFQWTTRKFALGSAPDIDFDRSVDAYKLFWLAERPDGDVIVDSVDGQETRLDG</sequence>
<dbReference type="RefSeq" id="WP_279527934.1">
    <property type="nucleotide sequence ID" value="NZ_CP122312.1"/>
</dbReference>
<gene>
    <name evidence="1" type="ORF">ACFQJ9_17475</name>
</gene>
<evidence type="ECO:0000313" key="2">
    <source>
        <dbReference type="Proteomes" id="UP001596447"/>
    </source>
</evidence>
<dbReference type="AlphaFoldDB" id="A0ABD5Z7Z1"/>